<evidence type="ECO:0000313" key="3">
    <source>
        <dbReference type="EMBL" id="SFU07701.1"/>
    </source>
</evidence>
<evidence type="ECO:0000256" key="1">
    <source>
        <dbReference type="SAM" id="MobiDB-lite"/>
    </source>
</evidence>
<dbReference type="SUPFAM" id="SSF48498">
    <property type="entry name" value="Tetracyclin repressor-like, C-terminal domain"/>
    <property type="match status" value="1"/>
</dbReference>
<proteinExistence type="predicted"/>
<feature type="region of interest" description="Disordered" evidence="1">
    <location>
        <begin position="116"/>
        <end position="144"/>
    </location>
</feature>
<dbReference type="AlphaFoldDB" id="A0A1I7D7R8"/>
<feature type="domain" description="Transcriptional regulator SbtR-like C-terminal" evidence="2">
    <location>
        <begin position="33"/>
        <end position="117"/>
    </location>
</feature>
<dbReference type="RefSeq" id="WP_175551839.1">
    <property type="nucleotide sequence ID" value="NZ_FPBA01000037.1"/>
</dbReference>
<feature type="compositionally biased region" description="Low complexity" evidence="1">
    <location>
        <begin position="125"/>
        <end position="135"/>
    </location>
</feature>
<keyword evidence="4" id="KW-1185">Reference proteome</keyword>
<gene>
    <name evidence="3" type="ORF">SAMN05660657_05433</name>
</gene>
<organism evidence="3 4">
    <name type="scientific">Geodermatophilus amargosae</name>
    <dbReference type="NCBI Taxonomy" id="1296565"/>
    <lineage>
        <taxon>Bacteria</taxon>
        <taxon>Bacillati</taxon>
        <taxon>Actinomycetota</taxon>
        <taxon>Actinomycetes</taxon>
        <taxon>Geodermatophilales</taxon>
        <taxon>Geodermatophilaceae</taxon>
        <taxon>Geodermatophilus</taxon>
    </lineage>
</organism>
<dbReference type="InterPro" id="IPR049445">
    <property type="entry name" value="TetR_SbtR-like_C"/>
</dbReference>
<name>A0A1I7D7R8_9ACTN</name>
<dbReference type="STRING" id="1296565.SAMN05660657_05433"/>
<dbReference type="Proteomes" id="UP000199546">
    <property type="component" value="Unassembled WGS sequence"/>
</dbReference>
<protein>
    <recommendedName>
        <fullName evidence="2">Transcriptional regulator SbtR-like C-terminal domain-containing protein</fullName>
    </recommendedName>
</protein>
<reference evidence="4" key="1">
    <citation type="submission" date="2016-10" db="EMBL/GenBank/DDBJ databases">
        <authorList>
            <person name="Varghese N."/>
            <person name="Submissions S."/>
        </authorList>
    </citation>
    <scope>NUCLEOTIDE SEQUENCE [LARGE SCALE GENOMIC DNA]</scope>
    <source>
        <strain evidence="4">DSM 46136</strain>
    </source>
</reference>
<dbReference type="EMBL" id="FPBA01000037">
    <property type="protein sequence ID" value="SFU07701.1"/>
    <property type="molecule type" value="Genomic_DNA"/>
</dbReference>
<accession>A0A1I7D7R8</accession>
<sequence>MELPTEASSSAAGSDGSTPTWTGLRDLVLWSVYRMANDRGLTQVLTAAGHGHRRLDRQRARLDPLFDEWVARAQTAGALRPDVTSLDLMIALTLTSRIGAPGDPGARERHATLLLDGPSAHRDSPTAMPAPATTASVRDGGARPDDPVAVVRLKECCSNNL</sequence>
<evidence type="ECO:0000313" key="4">
    <source>
        <dbReference type="Proteomes" id="UP000199546"/>
    </source>
</evidence>
<dbReference type="Pfam" id="PF21597">
    <property type="entry name" value="TetR_C_43"/>
    <property type="match status" value="1"/>
</dbReference>
<evidence type="ECO:0000259" key="2">
    <source>
        <dbReference type="Pfam" id="PF21597"/>
    </source>
</evidence>
<dbReference type="InterPro" id="IPR036271">
    <property type="entry name" value="Tet_transcr_reg_TetR-rel_C_sf"/>
</dbReference>
<dbReference type="Gene3D" id="1.10.357.10">
    <property type="entry name" value="Tetracycline Repressor, domain 2"/>
    <property type="match status" value="1"/>
</dbReference>